<dbReference type="EMBL" id="JAIVGD010000003">
    <property type="protein sequence ID" value="KAH0777687.1"/>
    <property type="molecule type" value="Genomic_DNA"/>
</dbReference>
<evidence type="ECO:0000313" key="9">
    <source>
        <dbReference type="Proteomes" id="UP000826656"/>
    </source>
</evidence>
<dbReference type="PRINTS" id="PR00325">
    <property type="entry name" value="GERMIN"/>
</dbReference>
<evidence type="ECO:0000256" key="4">
    <source>
        <dbReference type="ARBA" id="ARBA00022525"/>
    </source>
</evidence>
<keyword evidence="4" id="KW-0964">Secreted</keyword>
<dbReference type="PANTHER" id="PTHR31238">
    <property type="entry name" value="GERMIN-LIKE PROTEIN SUBFAMILY 3 MEMBER 3"/>
    <property type="match status" value="1"/>
</dbReference>
<dbReference type="InterPro" id="IPR002912">
    <property type="entry name" value="ACT_dom"/>
</dbReference>
<dbReference type="InterPro" id="IPR045865">
    <property type="entry name" value="ACT-like_dom_sf"/>
</dbReference>
<keyword evidence="5" id="KW-0479">Metal-binding</keyword>
<keyword evidence="9" id="KW-1185">Reference proteome</keyword>
<evidence type="ECO:0000256" key="2">
    <source>
        <dbReference type="ARBA" id="ARBA00007456"/>
    </source>
</evidence>
<dbReference type="InterPro" id="IPR001929">
    <property type="entry name" value="Germin"/>
</dbReference>
<dbReference type="SUPFAM" id="SSF51182">
    <property type="entry name" value="RmlC-like cupins"/>
    <property type="match status" value="1"/>
</dbReference>
<evidence type="ECO:0000256" key="5">
    <source>
        <dbReference type="ARBA" id="ARBA00022723"/>
    </source>
</evidence>
<dbReference type="Pfam" id="PF00190">
    <property type="entry name" value="Cupin_1"/>
    <property type="match status" value="1"/>
</dbReference>
<dbReference type="SUPFAM" id="SSF55021">
    <property type="entry name" value="ACT-like"/>
    <property type="match status" value="1"/>
</dbReference>
<evidence type="ECO:0000256" key="1">
    <source>
        <dbReference type="ARBA" id="ARBA00004271"/>
    </source>
</evidence>
<dbReference type="InterPro" id="IPR006045">
    <property type="entry name" value="Cupin_1"/>
</dbReference>
<dbReference type="Proteomes" id="UP000826656">
    <property type="component" value="Unassembled WGS sequence"/>
</dbReference>
<dbReference type="SMART" id="SM00835">
    <property type="entry name" value="Cupin_1"/>
    <property type="match status" value="1"/>
</dbReference>
<comment type="similarity">
    <text evidence="2">Belongs to the germin family.</text>
</comment>
<proteinExistence type="inferred from homology"/>
<protein>
    <recommendedName>
        <fullName evidence="7">ACT domain-containing protein</fullName>
    </recommendedName>
</protein>
<accession>A0ABQ7WAD4</accession>
<evidence type="ECO:0000256" key="3">
    <source>
        <dbReference type="ARBA" id="ARBA00022523"/>
    </source>
</evidence>
<dbReference type="Gene3D" id="2.60.120.10">
    <property type="entry name" value="Jelly Rolls"/>
    <property type="match status" value="1"/>
</dbReference>
<sequence length="502" mass="54964">MAIANAFCTSLRSAISDADSGVYSPSLPQFTASKLHSSAVFHTFSNAGVAVSCRRRYTVSCTLDGVDSLSPALKDEQESVSIPLPIVQIIQDPECDATTVEISFGDRLGLLIDTMKALKDLGLDVVKGVVTTQDSVKKTQFLITRLDTGRKVEDPDLLENIRLTIIQNLIKYHPESSERLAMGEAFGIKAPKKKPDVDIATHIHVKDDGPKRSMLYVETADRSGLLVEVVKIMADINIHVESAEIDTEGLIAKDKFYVSYGGAALTRSMSQVLVNCLRYYLRRPETDKMTLTCTVAVSLLVFKMPSYISLAYDPDPVNDYCIPRTEFSSIFLSCKNTSLVTVDDFIYSGIKDPGNFKHTGFSSIPVSSTVFPGLNTLGMSFVRADFDVDGVNVPHFHPRATETAFVLEGKIYSGFVDSGNRVFAKVLEKGEVMVFPKGLVHFQMNVGDSPATILGSFNSQNPGLVKIPSAVFGTGIKEELLMKAFGLNDKEIAKLRKKFVPQ</sequence>
<evidence type="ECO:0000259" key="7">
    <source>
        <dbReference type="PROSITE" id="PS51671"/>
    </source>
</evidence>
<evidence type="ECO:0000313" key="8">
    <source>
        <dbReference type="EMBL" id="KAH0777687.1"/>
    </source>
</evidence>
<gene>
    <name evidence="8" type="ORF">KY290_009098</name>
</gene>
<organism evidence="8 9">
    <name type="scientific">Solanum tuberosum</name>
    <name type="common">Potato</name>
    <dbReference type="NCBI Taxonomy" id="4113"/>
    <lineage>
        <taxon>Eukaryota</taxon>
        <taxon>Viridiplantae</taxon>
        <taxon>Streptophyta</taxon>
        <taxon>Embryophyta</taxon>
        <taxon>Tracheophyta</taxon>
        <taxon>Spermatophyta</taxon>
        <taxon>Magnoliopsida</taxon>
        <taxon>eudicotyledons</taxon>
        <taxon>Gunneridae</taxon>
        <taxon>Pentapetalae</taxon>
        <taxon>asterids</taxon>
        <taxon>lamiids</taxon>
        <taxon>Solanales</taxon>
        <taxon>Solanaceae</taxon>
        <taxon>Solanoideae</taxon>
        <taxon>Solaneae</taxon>
        <taxon>Solanum</taxon>
    </lineage>
</organism>
<feature type="domain" description="ACT" evidence="7">
    <location>
        <begin position="214"/>
        <end position="289"/>
    </location>
</feature>
<name>A0ABQ7WAD4_SOLTU</name>
<comment type="subcellular location">
    <subcellularLocation>
        <location evidence="1">Secreted</location>
        <location evidence="1">Extracellular space</location>
        <location evidence="1">Apoplast</location>
    </subcellularLocation>
</comment>
<dbReference type="CDD" id="cd02241">
    <property type="entry name" value="cupin_OxOx"/>
    <property type="match status" value="1"/>
</dbReference>
<comment type="caution">
    <text evidence="8">The sequence shown here is derived from an EMBL/GenBank/DDBJ whole genome shotgun (WGS) entry which is preliminary data.</text>
</comment>
<keyword evidence="3" id="KW-0052">Apoplast</keyword>
<reference evidence="8 9" key="1">
    <citation type="journal article" date="2021" name="bioRxiv">
        <title>Chromosome-scale and haplotype-resolved genome assembly of a tetraploid potato cultivar.</title>
        <authorList>
            <person name="Sun H."/>
            <person name="Jiao W.-B."/>
            <person name="Krause K."/>
            <person name="Campoy J.A."/>
            <person name="Goel M."/>
            <person name="Folz-Donahue K."/>
            <person name="Kukat C."/>
            <person name="Huettel B."/>
            <person name="Schneeberger K."/>
        </authorList>
    </citation>
    <scope>NUCLEOTIDE SEQUENCE [LARGE SCALE GENOMIC DNA]</scope>
    <source>
        <strain evidence="8">SolTubOtavaFocal</strain>
        <tissue evidence="8">Leaves</tissue>
    </source>
</reference>
<dbReference type="InterPro" id="IPR014710">
    <property type="entry name" value="RmlC-like_jellyroll"/>
</dbReference>
<evidence type="ECO:0000256" key="6">
    <source>
        <dbReference type="ARBA" id="ARBA00023211"/>
    </source>
</evidence>
<dbReference type="InterPro" id="IPR011051">
    <property type="entry name" value="RmlC_Cupin_sf"/>
</dbReference>
<keyword evidence="6" id="KW-0464">Manganese</keyword>
<dbReference type="PROSITE" id="PS51671">
    <property type="entry name" value="ACT"/>
    <property type="match status" value="1"/>
</dbReference>